<dbReference type="InterPro" id="IPR036412">
    <property type="entry name" value="HAD-like_sf"/>
</dbReference>
<dbReference type="SFLD" id="SFLDG01129">
    <property type="entry name" value="C1.5:_HAD__Beta-PGM__Phosphata"/>
    <property type="match status" value="1"/>
</dbReference>
<dbReference type="PANTHER" id="PTHR43434">
    <property type="entry name" value="PHOSPHOGLYCOLATE PHOSPHATASE"/>
    <property type="match status" value="1"/>
</dbReference>
<dbReference type="OrthoDB" id="9792518at2"/>
<organism evidence="1 4">
    <name type="scientific">Phascolarctobacterium faecium</name>
    <dbReference type="NCBI Taxonomy" id="33025"/>
    <lineage>
        <taxon>Bacteria</taxon>
        <taxon>Bacillati</taxon>
        <taxon>Bacillota</taxon>
        <taxon>Negativicutes</taxon>
        <taxon>Acidaminococcales</taxon>
        <taxon>Acidaminococcaceae</taxon>
        <taxon>Phascolarctobacterium</taxon>
    </lineage>
</organism>
<dbReference type="InterPro" id="IPR023214">
    <property type="entry name" value="HAD_sf"/>
</dbReference>
<dbReference type="AlphaFoldDB" id="A0A7X2XEL4"/>
<keyword evidence="1" id="KW-0378">Hydrolase</keyword>
<dbReference type="Gene3D" id="3.40.50.1000">
    <property type="entry name" value="HAD superfamily/HAD-like"/>
    <property type="match status" value="1"/>
</dbReference>
<dbReference type="PRINTS" id="PR00413">
    <property type="entry name" value="HADHALOGNASE"/>
</dbReference>
<dbReference type="Gene3D" id="1.10.150.240">
    <property type="entry name" value="Putative phosphatase, domain 2"/>
    <property type="match status" value="1"/>
</dbReference>
<protein>
    <submittedName>
        <fullName evidence="1">Pyrophosphatase PpaX</fullName>
        <ecNumber evidence="1">3.6.1.1</ecNumber>
    </submittedName>
</protein>
<comment type="caution">
    <text evidence="1">The sequence shown here is derived from an EMBL/GenBank/DDBJ whole genome shotgun (WGS) entry which is preliminary data.</text>
</comment>
<gene>
    <name evidence="1" type="primary">ppaX</name>
    <name evidence="1" type="ORF">GMD11_03365</name>
    <name evidence="2" type="ORF">GMD18_03365</name>
</gene>
<dbReference type="PANTHER" id="PTHR43434:SF26">
    <property type="entry name" value="PYROPHOSPHATASE PPAX"/>
    <property type="match status" value="1"/>
</dbReference>
<reference evidence="3 4" key="1">
    <citation type="journal article" date="2019" name="Nat. Med.">
        <title>A library of human gut bacterial isolates paired with longitudinal multiomics data enables mechanistic microbiome research.</title>
        <authorList>
            <person name="Poyet M."/>
            <person name="Groussin M."/>
            <person name="Gibbons S.M."/>
            <person name="Avila-Pacheco J."/>
            <person name="Jiang X."/>
            <person name="Kearney S.M."/>
            <person name="Perrotta A.R."/>
            <person name="Berdy B."/>
            <person name="Zhao S."/>
            <person name="Lieberman T.D."/>
            <person name="Swanson P.K."/>
            <person name="Smith M."/>
            <person name="Roesemann S."/>
            <person name="Alexander J.E."/>
            <person name="Rich S.A."/>
            <person name="Livny J."/>
            <person name="Vlamakis H."/>
            <person name="Clish C."/>
            <person name="Bullock K."/>
            <person name="Deik A."/>
            <person name="Scott J."/>
            <person name="Pierce K.A."/>
            <person name="Xavier R.J."/>
            <person name="Alm E.J."/>
        </authorList>
    </citation>
    <scope>NUCLEOTIDE SEQUENCE [LARGE SCALE GENOMIC DNA]</scope>
    <source>
        <strain evidence="1 4">BIOML-A13</strain>
        <strain evidence="2 3">BIOML-A3</strain>
    </source>
</reference>
<dbReference type="EMBL" id="WNBM01000001">
    <property type="protein sequence ID" value="MTT75309.1"/>
    <property type="molecule type" value="Genomic_DNA"/>
</dbReference>
<name>A0A7X2XEL4_9FIRM</name>
<evidence type="ECO:0000313" key="1">
    <source>
        <dbReference type="EMBL" id="MTT75309.1"/>
    </source>
</evidence>
<evidence type="ECO:0000313" key="3">
    <source>
        <dbReference type="Proteomes" id="UP000443070"/>
    </source>
</evidence>
<evidence type="ECO:0000313" key="4">
    <source>
        <dbReference type="Proteomes" id="UP000484547"/>
    </source>
</evidence>
<keyword evidence="3" id="KW-1185">Reference proteome</keyword>
<dbReference type="GO" id="GO:0006281">
    <property type="term" value="P:DNA repair"/>
    <property type="evidence" value="ECO:0007669"/>
    <property type="project" value="TreeGrafter"/>
</dbReference>
<dbReference type="GO" id="GO:0005829">
    <property type="term" value="C:cytosol"/>
    <property type="evidence" value="ECO:0007669"/>
    <property type="project" value="TreeGrafter"/>
</dbReference>
<dbReference type="NCBIfam" id="TIGR01509">
    <property type="entry name" value="HAD-SF-IA-v3"/>
    <property type="match status" value="1"/>
</dbReference>
<dbReference type="SUPFAM" id="SSF56784">
    <property type="entry name" value="HAD-like"/>
    <property type="match status" value="1"/>
</dbReference>
<dbReference type="Proteomes" id="UP000484547">
    <property type="component" value="Unassembled WGS sequence"/>
</dbReference>
<dbReference type="InterPro" id="IPR041492">
    <property type="entry name" value="HAD_2"/>
</dbReference>
<proteinExistence type="predicted"/>
<dbReference type="NCBIfam" id="NF009804">
    <property type="entry name" value="PRK13288.1"/>
    <property type="match status" value="1"/>
</dbReference>
<dbReference type="EMBL" id="WNBW01000001">
    <property type="protein sequence ID" value="MTU03441.1"/>
    <property type="molecule type" value="Genomic_DNA"/>
</dbReference>
<sequence>MIRYKIYKEKFVKIRGILFDLDGTLIDTIDLIIQAFEHSFAVCLNKKMPRAELVKYFGLPLRSAMENYVDKNQVETLCAVYREFNLKYHDELIKPFPGVKETLSVLQQRGIKMAVVTSKKVPMAKRGLQCMGLETYIEAVIGCDICQHHKPHPEPMEKALSALKLKAEECLCIGDSPFDLQSGQAAGCYGTAAVSYTSFDWQEMLDEGNPTYILKEMPDLIKIIDDLNNKH</sequence>
<accession>A0A7X2XEL4</accession>
<dbReference type="Proteomes" id="UP000443070">
    <property type="component" value="Unassembled WGS sequence"/>
</dbReference>
<dbReference type="InterPro" id="IPR023198">
    <property type="entry name" value="PGP-like_dom2"/>
</dbReference>
<dbReference type="InterPro" id="IPR006439">
    <property type="entry name" value="HAD-SF_hydro_IA"/>
</dbReference>
<dbReference type="GO" id="GO:0004427">
    <property type="term" value="F:inorganic diphosphate phosphatase activity"/>
    <property type="evidence" value="ECO:0007669"/>
    <property type="project" value="UniProtKB-EC"/>
</dbReference>
<dbReference type="Pfam" id="PF13419">
    <property type="entry name" value="HAD_2"/>
    <property type="match status" value="1"/>
</dbReference>
<dbReference type="SFLD" id="SFLDS00003">
    <property type="entry name" value="Haloacid_Dehalogenase"/>
    <property type="match status" value="1"/>
</dbReference>
<dbReference type="EC" id="3.6.1.1" evidence="1"/>
<evidence type="ECO:0000313" key="2">
    <source>
        <dbReference type="EMBL" id="MTU03441.1"/>
    </source>
</evidence>
<dbReference type="SFLD" id="SFLDG01135">
    <property type="entry name" value="C1.5.6:_HAD__Beta-PGM__Phospha"/>
    <property type="match status" value="1"/>
</dbReference>
<dbReference type="GO" id="GO:0008967">
    <property type="term" value="F:phosphoglycolate phosphatase activity"/>
    <property type="evidence" value="ECO:0007669"/>
    <property type="project" value="TreeGrafter"/>
</dbReference>
<dbReference type="InterPro" id="IPR050155">
    <property type="entry name" value="HAD-like_hydrolase_sf"/>
</dbReference>